<evidence type="ECO:0008006" key="3">
    <source>
        <dbReference type="Google" id="ProtNLM"/>
    </source>
</evidence>
<dbReference type="RefSeq" id="WP_166284947.1">
    <property type="nucleotide sequence ID" value="NZ_JAANNP010000195.1"/>
</dbReference>
<protein>
    <recommendedName>
        <fullName evidence="3">Purine-binding chemotaxis protein CheW</fullName>
    </recommendedName>
</protein>
<comment type="caution">
    <text evidence="1">The sequence shown here is derived from an EMBL/GenBank/DDBJ whole genome shotgun (WGS) entry which is preliminary data.</text>
</comment>
<name>A0ABX0H439_9ACTN</name>
<accession>A0ABX0H439</accession>
<evidence type="ECO:0000313" key="2">
    <source>
        <dbReference type="Proteomes" id="UP000800981"/>
    </source>
</evidence>
<proteinExistence type="predicted"/>
<sequence length="133" mass="14111">MAGWVTFLVGSRVLAVRSEEVRELLRDAEIVPLTGVRAPVTAALDREGPRVPLVDLREHEARADVLLLARVQAGVVVDGVLAELDDDGLEPDPDLPDGLPAYVLAALRRPGTPGPGRVLQVDLESLAGLVDAL</sequence>
<gene>
    <name evidence="1" type="ORF">G9H71_22290</name>
</gene>
<dbReference type="SUPFAM" id="SSF50341">
    <property type="entry name" value="CheW-like"/>
    <property type="match status" value="1"/>
</dbReference>
<dbReference type="EMBL" id="JAANNP010000195">
    <property type="protein sequence ID" value="NHC16520.1"/>
    <property type="molecule type" value="Genomic_DNA"/>
</dbReference>
<keyword evidence="2" id="KW-1185">Reference proteome</keyword>
<organism evidence="1 2">
    <name type="scientific">Motilibacter deserti</name>
    <dbReference type="NCBI Taxonomy" id="2714956"/>
    <lineage>
        <taxon>Bacteria</taxon>
        <taxon>Bacillati</taxon>
        <taxon>Actinomycetota</taxon>
        <taxon>Actinomycetes</taxon>
        <taxon>Motilibacterales</taxon>
        <taxon>Motilibacteraceae</taxon>
        <taxon>Motilibacter</taxon>
    </lineage>
</organism>
<reference evidence="1 2" key="1">
    <citation type="submission" date="2020-03" db="EMBL/GenBank/DDBJ databases">
        <title>Two novel Motilibacter sp.</title>
        <authorList>
            <person name="Liu S."/>
        </authorList>
    </citation>
    <scope>NUCLEOTIDE SEQUENCE [LARGE SCALE GENOMIC DNA]</scope>
    <source>
        <strain evidence="1 2">E257</strain>
    </source>
</reference>
<dbReference type="InterPro" id="IPR036061">
    <property type="entry name" value="CheW-like_dom_sf"/>
</dbReference>
<evidence type="ECO:0000313" key="1">
    <source>
        <dbReference type="EMBL" id="NHC16520.1"/>
    </source>
</evidence>
<dbReference type="Proteomes" id="UP000800981">
    <property type="component" value="Unassembled WGS sequence"/>
</dbReference>